<evidence type="ECO:0000256" key="2">
    <source>
        <dbReference type="ARBA" id="ARBA00022723"/>
    </source>
</evidence>
<dbReference type="PANTHER" id="PTHR20854">
    <property type="entry name" value="INOSITOL MONOPHOSPHATASE"/>
    <property type="match status" value="1"/>
</dbReference>
<dbReference type="CDD" id="cd01638">
    <property type="entry name" value="CysQ"/>
    <property type="match status" value="1"/>
</dbReference>
<evidence type="ECO:0000313" key="5">
    <source>
        <dbReference type="EMBL" id="MXY32887.1"/>
    </source>
</evidence>
<evidence type="ECO:0000256" key="3">
    <source>
        <dbReference type="ARBA" id="ARBA00022842"/>
    </source>
</evidence>
<comment type="cofactor">
    <cofactor evidence="4">
        <name>Mg(2+)</name>
        <dbReference type="ChEBI" id="CHEBI:18420"/>
    </cofactor>
</comment>
<dbReference type="GO" id="GO:0007165">
    <property type="term" value="P:signal transduction"/>
    <property type="evidence" value="ECO:0007669"/>
    <property type="project" value="TreeGrafter"/>
</dbReference>
<dbReference type="SUPFAM" id="SSF56655">
    <property type="entry name" value="Carbohydrate phosphatase"/>
    <property type="match status" value="1"/>
</dbReference>
<dbReference type="Gene3D" id="3.30.540.10">
    <property type="entry name" value="Fructose-1,6-Bisphosphatase, subunit A, domain 1"/>
    <property type="match status" value="1"/>
</dbReference>
<dbReference type="PANTHER" id="PTHR20854:SF4">
    <property type="entry name" value="INOSITOL-1-MONOPHOSPHATASE-RELATED"/>
    <property type="match status" value="1"/>
</dbReference>
<feature type="binding site" evidence="4">
    <location>
        <position position="66"/>
    </location>
    <ligand>
        <name>Mg(2+)</name>
        <dbReference type="ChEBI" id="CHEBI:18420"/>
        <label>1</label>
        <note>catalytic</note>
    </ligand>
</feature>
<proteinExistence type="inferred from homology"/>
<dbReference type="PROSITE" id="PS00630">
    <property type="entry name" value="IMP_2"/>
    <property type="match status" value="1"/>
</dbReference>
<reference evidence="5" key="1">
    <citation type="submission" date="2019-09" db="EMBL/GenBank/DDBJ databases">
        <title>Characterisation of the sponge microbiome using genome-centric metagenomics.</title>
        <authorList>
            <person name="Engelberts J.P."/>
            <person name="Robbins S.J."/>
            <person name="De Goeij J.M."/>
            <person name="Aranda M."/>
            <person name="Bell S.C."/>
            <person name="Webster N.S."/>
        </authorList>
    </citation>
    <scope>NUCLEOTIDE SEQUENCE</scope>
    <source>
        <strain evidence="5">SB0664_bin_43</strain>
    </source>
</reference>
<dbReference type="GO" id="GO:0046854">
    <property type="term" value="P:phosphatidylinositol phosphate biosynthetic process"/>
    <property type="evidence" value="ECO:0007669"/>
    <property type="project" value="InterPro"/>
</dbReference>
<gene>
    <name evidence="5" type="ORF">F4Y60_02110</name>
</gene>
<feature type="binding site" evidence="4">
    <location>
        <position position="86"/>
    </location>
    <ligand>
        <name>Mg(2+)</name>
        <dbReference type="ChEBI" id="CHEBI:18420"/>
        <label>1</label>
        <note>catalytic</note>
    </ligand>
</feature>
<feature type="binding site" evidence="4">
    <location>
        <position position="205"/>
    </location>
    <ligand>
        <name>Mg(2+)</name>
        <dbReference type="ChEBI" id="CHEBI:18420"/>
        <label>1</label>
        <note>catalytic</note>
    </ligand>
</feature>
<dbReference type="EMBL" id="VXRY01000083">
    <property type="protein sequence ID" value="MXY32887.1"/>
    <property type="molecule type" value="Genomic_DNA"/>
</dbReference>
<comment type="similarity">
    <text evidence="1">Belongs to the inositol monophosphatase superfamily.</text>
</comment>
<dbReference type="GO" id="GO:0008934">
    <property type="term" value="F:inositol monophosphate 1-phosphatase activity"/>
    <property type="evidence" value="ECO:0007669"/>
    <property type="project" value="TreeGrafter"/>
</dbReference>
<dbReference type="InterPro" id="IPR020550">
    <property type="entry name" value="Inositol_monophosphatase_CS"/>
</dbReference>
<dbReference type="Pfam" id="PF00459">
    <property type="entry name" value="Inositol_P"/>
    <property type="match status" value="1"/>
</dbReference>
<dbReference type="Gene3D" id="3.40.190.80">
    <property type="match status" value="1"/>
</dbReference>
<dbReference type="InterPro" id="IPR000760">
    <property type="entry name" value="Inositol_monophosphatase-like"/>
</dbReference>
<dbReference type="AlphaFoldDB" id="A0A6B0XYQ2"/>
<dbReference type="GO" id="GO:0006020">
    <property type="term" value="P:inositol metabolic process"/>
    <property type="evidence" value="ECO:0007669"/>
    <property type="project" value="TreeGrafter"/>
</dbReference>
<keyword evidence="3 4" id="KW-0460">Magnesium</keyword>
<evidence type="ECO:0000256" key="1">
    <source>
        <dbReference type="ARBA" id="ARBA00009759"/>
    </source>
</evidence>
<feature type="binding site" evidence="4">
    <location>
        <position position="87"/>
    </location>
    <ligand>
        <name>Mg(2+)</name>
        <dbReference type="ChEBI" id="CHEBI:18420"/>
        <label>1</label>
        <note>catalytic</note>
    </ligand>
</feature>
<accession>A0A6B0XYQ2</accession>
<sequence length="256" mass="28098">MPASDLDLLEEAAREAGEIARRFWRGDQQVWDKGKEGPVSEADLAVDRHLKERLLNMRPDYGWVSEESEDNPARLSARRVFIVDPIDGTRSFIAGERTWAHSLAVAEEGRVVAACVFLPVRDKIYLAATGVGATLNGAPISALRRERLDGASLLSTRAGLRPEYWSGGPPDVRRHFRSSFAYRLTLVAEGSFDAVLTFRPTWEWDIAAGALIATESGARVSDRSGRSPQFNSGTRQVDGLIAGGQTVHGELLKRLA</sequence>
<comment type="caution">
    <text evidence="5">The sequence shown here is derived from an EMBL/GenBank/DDBJ whole genome shotgun (WGS) entry which is preliminary data.</text>
</comment>
<dbReference type="PRINTS" id="PR00377">
    <property type="entry name" value="IMPHPHTASES"/>
</dbReference>
<dbReference type="GO" id="GO:0046872">
    <property type="term" value="F:metal ion binding"/>
    <property type="evidence" value="ECO:0007669"/>
    <property type="project" value="UniProtKB-KW"/>
</dbReference>
<protein>
    <submittedName>
        <fullName evidence="5">3'(2'),5'-bisphosphate nucleotidase CysQ</fullName>
    </submittedName>
</protein>
<keyword evidence="2 4" id="KW-0479">Metal-binding</keyword>
<evidence type="ECO:0000256" key="4">
    <source>
        <dbReference type="PIRSR" id="PIRSR600760-2"/>
    </source>
</evidence>
<organism evidence="5">
    <name type="scientific">Boseongicola sp. SB0664_bin_43</name>
    <dbReference type="NCBI Taxonomy" id="2604844"/>
    <lineage>
        <taxon>Bacteria</taxon>
        <taxon>Pseudomonadati</taxon>
        <taxon>Pseudomonadota</taxon>
        <taxon>Alphaproteobacteria</taxon>
        <taxon>Rhodobacterales</taxon>
        <taxon>Paracoccaceae</taxon>
        <taxon>Boseongicola</taxon>
    </lineage>
</organism>
<name>A0A6B0XYQ2_9RHOB</name>
<feature type="binding site" evidence="4">
    <location>
        <position position="84"/>
    </location>
    <ligand>
        <name>Mg(2+)</name>
        <dbReference type="ChEBI" id="CHEBI:18420"/>
        <label>1</label>
        <note>catalytic</note>
    </ligand>
</feature>